<dbReference type="Proteomes" id="UP000092741">
    <property type="component" value="Chromosome 2"/>
</dbReference>
<dbReference type="Gene3D" id="3.40.50.720">
    <property type="entry name" value="NAD(P)-binding Rossmann-like Domain"/>
    <property type="match status" value="1"/>
</dbReference>
<evidence type="ECO:0000256" key="4">
    <source>
        <dbReference type="ARBA" id="ARBA00022857"/>
    </source>
</evidence>
<evidence type="ECO:0000256" key="2">
    <source>
        <dbReference type="ARBA" id="ARBA00022630"/>
    </source>
</evidence>
<keyword evidence="3" id="KW-0274">FAD</keyword>
<protein>
    <recommendedName>
        <fullName evidence="8">FAD/NAD(P)-binding domain-containing protein</fullName>
    </recommendedName>
</protein>
<reference evidence="6 7" key="1">
    <citation type="submission" date="2016-07" db="EMBL/GenBank/DDBJ databases">
        <title>Developing Vibrio natriegens as a novel, fast-growing host for biotechnology.</title>
        <authorList>
            <person name="Weinstock M.T."/>
            <person name="Hesek E.D."/>
            <person name="Wilson C.M."/>
            <person name="Gibson D.G."/>
        </authorList>
    </citation>
    <scope>NUCLEOTIDE SEQUENCE [LARGE SCALE GENOMIC DNA]</scope>
    <source>
        <strain evidence="6 7">ATCC 14048</strain>
    </source>
</reference>
<organism evidence="6 7">
    <name type="scientific">Vibrio natriegens NBRC 15636 = ATCC 14048 = DSM 759</name>
    <dbReference type="NCBI Taxonomy" id="1219067"/>
    <lineage>
        <taxon>Bacteria</taxon>
        <taxon>Pseudomonadati</taxon>
        <taxon>Pseudomonadota</taxon>
        <taxon>Gammaproteobacteria</taxon>
        <taxon>Vibrionales</taxon>
        <taxon>Vibrionaceae</taxon>
        <taxon>Vibrio</taxon>
    </lineage>
</organism>
<evidence type="ECO:0000256" key="1">
    <source>
        <dbReference type="ARBA" id="ARBA00001974"/>
    </source>
</evidence>
<evidence type="ECO:0000313" key="7">
    <source>
        <dbReference type="Proteomes" id="UP000092741"/>
    </source>
</evidence>
<keyword evidence="2" id="KW-0285">Flavoprotein</keyword>
<dbReference type="GO" id="GO:0016491">
    <property type="term" value="F:oxidoreductase activity"/>
    <property type="evidence" value="ECO:0007669"/>
    <property type="project" value="UniProtKB-KW"/>
</dbReference>
<evidence type="ECO:0000256" key="3">
    <source>
        <dbReference type="ARBA" id="ARBA00022827"/>
    </source>
</evidence>
<dbReference type="InterPro" id="IPR036188">
    <property type="entry name" value="FAD/NAD-bd_sf"/>
</dbReference>
<comment type="cofactor">
    <cofactor evidence="1">
        <name>FAD</name>
        <dbReference type="ChEBI" id="CHEBI:57692"/>
    </cofactor>
</comment>
<evidence type="ECO:0000256" key="5">
    <source>
        <dbReference type="ARBA" id="ARBA00023002"/>
    </source>
</evidence>
<evidence type="ECO:0008006" key="8">
    <source>
        <dbReference type="Google" id="ProtNLM"/>
    </source>
</evidence>
<keyword evidence="4" id="KW-0521">NADP</keyword>
<dbReference type="Pfam" id="PF13450">
    <property type="entry name" value="NAD_binding_8"/>
    <property type="match status" value="1"/>
</dbReference>
<dbReference type="PANTHER" id="PTHR48467:SF1">
    <property type="entry name" value="GLUTAMATE SYNTHASE 1 [NADH], CHLOROPLASTIC-LIKE"/>
    <property type="match status" value="1"/>
</dbReference>
<dbReference type="EMBL" id="CP016346">
    <property type="protein sequence ID" value="ANQ14478.1"/>
    <property type="molecule type" value="Genomic_DNA"/>
</dbReference>
<evidence type="ECO:0000313" key="6">
    <source>
        <dbReference type="EMBL" id="ANQ14478.1"/>
    </source>
</evidence>
<dbReference type="GeneID" id="70915456"/>
<gene>
    <name evidence="6" type="ORF">BA890_17175</name>
</gene>
<dbReference type="Gene3D" id="3.50.50.60">
    <property type="entry name" value="FAD/NAD(P)-binding domain"/>
    <property type="match status" value="1"/>
</dbReference>
<dbReference type="PANTHER" id="PTHR48467">
    <property type="entry name" value="GLUTAMATE SYNTHASE 1 [NADH], CHLOROPLASTIC-LIKE"/>
    <property type="match status" value="1"/>
</dbReference>
<sequence length="427" mass="47238">MKDKQISIAIIGSGPSGCFTAQFLRKKWKNADITIFEALPTPFGLVRYGIAADHQGMKSVTAQFERLFLRNQVRFAGNVKVGDAVSFEKLKENFDVVVRATGLRHDRQLCLPSGDTVETLGAGSILKALNGYPDVNLPCLENGQLAPLGNDIGVIGNGNVAMDIIRILCKDKDGFHGSDISDERLKAFSANRIENIHVFGRSSLCNAKFDIAMLKEILATEGVQFNTSGVSMDDTCEAAQLFRNKKLELATQECGEPRINVHFHFGVVPVSLNKEGELNVLTVQNSEGIHSISVNNVISAIGFTNEHPLEECYDKCWDGENVFKVGWLNCNGKGTVAENRKDAKRASEEIVDYVETLSDSPSKAGYCGVKESITTNIVTFEDWQRIDQYEIENARVNRCRLKVTSKNLMLSIAHEVKKFERQSIVNI</sequence>
<keyword evidence="7" id="KW-1185">Reference proteome</keyword>
<accession>A0AAN0Y6E7</accession>
<proteinExistence type="predicted"/>
<keyword evidence="5" id="KW-0560">Oxidoreductase</keyword>
<name>A0AAN0Y6E7_VIBNA</name>
<dbReference type="AlphaFoldDB" id="A0AAN0Y6E7"/>
<dbReference type="InterPro" id="IPR055275">
    <property type="entry name" value="Ferredox_Rdtase"/>
</dbReference>
<dbReference type="RefSeq" id="WP_020336054.1">
    <property type="nucleotide sequence ID" value="NZ_ATFJ01000039.1"/>
</dbReference>
<dbReference type="SUPFAM" id="SSF51971">
    <property type="entry name" value="Nucleotide-binding domain"/>
    <property type="match status" value="1"/>
</dbReference>
<dbReference type="PRINTS" id="PR00419">
    <property type="entry name" value="ADXRDTASE"/>
</dbReference>